<gene>
    <name evidence="5" type="ORF">E3N88_15150</name>
</gene>
<evidence type="ECO:0000256" key="4">
    <source>
        <dbReference type="ARBA" id="ARBA00023136"/>
    </source>
</evidence>
<dbReference type="GO" id="GO:0005789">
    <property type="term" value="C:endoplasmic reticulum membrane"/>
    <property type="evidence" value="ECO:0007669"/>
    <property type="project" value="InterPro"/>
</dbReference>
<dbReference type="OrthoDB" id="1932233at2759"/>
<accession>A0A5N6NUK8</accession>
<evidence type="ECO:0000313" key="5">
    <source>
        <dbReference type="EMBL" id="KAD5507447.1"/>
    </source>
</evidence>
<dbReference type="EMBL" id="SZYD01000008">
    <property type="protein sequence ID" value="KAD5507447.1"/>
    <property type="molecule type" value="Genomic_DNA"/>
</dbReference>
<keyword evidence="3" id="KW-1133">Transmembrane helix</keyword>
<evidence type="ECO:0000313" key="6">
    <source>
        <dbReference type="Proteomes" id="UP000326396"/>
    </source>
</evidence>
<name>A0A5N6NUK8_9ASTR</name>
<evidence type="ECO:0000256" key="3">
    <source>
        <dbReference type="ARBA" id="ARBA00022989"/>
    </source>
</evidence>
<dbReference type="AlphaFoldDB" id="A0A5N6NUK8"/>
<dbReference type="InterPro" id="IPR007203">
    <property type="entry name" value="ORMDL"/>
</dbReference>
<dbReference type="Pfam" id="PF04061">
    <property type="entry name" value="ORMDL"/>
    <property type="match status" value="1"/>
</dbReference>
<keyword evidence="2" id="KW-0812">Transmembrane</keyword>
<sequence>MSCDLYLYEELSVTTVGGMLIQITYHFFHWKKGTPFAEDQGIYNRLTWWEQIDSGKQLTRNRKFLTVVPVVLPGRPPTPKSRSCLPPIPRWRRRWRPRRVPEVATLNQTCDGDHDRTVETLNLLSLRLSSDVSDDPYVSDGPCSGGGEQVGREGGGRRLCFAEMRREEAILREATARSGLGMRREKRRE</sequence>
<keyword evidence="6" id="KW-1185">Reference proteome</keyword>
<comment type="caution">
    <text evidence="5">The sequence shown here is derived from an EMBL/GenBank/DDBJ whole genome shotgun (WGS) entry which is preliminary data.</text>
</comment>
<evidence type="ECO:0000256" key="1">
    <source>
        <dbReference type="ARBA" id="ARBA00004141"/>
    </source>
</evidence>
<comment type="subcellular location">
    <subcellularLocation>
        <location evidence="1">Membrane</location>
        <topology evidence="1">Multi-pass membrane protein</topology>
    </subcellularLocation>
</comment>
<reference evidence="5 6" key="1">
    <citation type="submission" date="2019-05" db="EMBL/GenBank/DDBJ databases">
        <title>Mikania micrantha, genome provides insights into the molecular mechanism of rapid growth.</title>
        <authorList>
            <person name="Liu B."/>
        </authorList>
    </citation>
    <scope>NUCLEOTIDE SEQUENCE [LARGE SCALE GENOMIC DNA]</scope>
    <source>
        <strain evidence="5">NLD-2019</strain>
        <tissue evidence="5">Leaf</tissue>
    </source>
</reference>
<dbReference type="Proteomes" id="UP000326396">
    <property type="component" value="Linkage Group LG16"/>
</dbReference>
<proteinExistence type="predicted"/>
<dbReference type="PANTHER" id="PTHR12665">
    <property type="entry name" value="ORMDL PROTEINS"/>
    <property type="match status" value="1"/>
</dbReference>
<keyword evidence="4" id="KW-0472">Membrane</keyword>
<evidence type="ECO:0000256" key="2">
    <source>
        <dbReference type="ARBA" id="ARBA00022692"/>
    </source>
</evidence>
<organism evidence="5 6">
    <name type="scientific">Mikania micrantha</name>
    <name type="common">bitter vine</name>
    <dbReference type="NCBI Taxonomy" id="192012"/>
    <lineage>
        <taxon>Eukaryota</taxon>
        <taxon>Viridiplantae</taxon>
        <taxon>Streptophyta</taxon>
        <taxon>Embryophyta</taxon>
        <taxon>Tracheophyta</taxon>
        <taxon>Spermatophyta</taxon>
        <taxon>Magnoliopsida</taxon>
        <taxon>eudicotyledons</taxon>
        <taxon>Gunneridae</taxon>
        <taxon>Pentapetalae</taxon>
        <taxon>asterids</taxon>
        <taxon>campanulids</taxon>
        <taxon>Asterales</taxon>
        <taxon>Asteraceae</taxon>
        <taxon>Asteroideae</taxon>
        <taxon>Heliantheae alliance</taxon>
        <taxon>Eupatorieae</taxon>
        <taxon>Mikania</taxon>
    </lineage>
</organism>
<protein>
    <submittedName>
        <fullName evidence="5">Uncharacterized protein</fullName>
    </submittedName>
</protein>